<evidence type="ECO:0000313" key="3">
    <source>
        <dbReference type="Proteomes" id="UP000192907"/>
    </source>
</evidence>
<evidence type="ECO:0000259" key="1">
    <source>
        <dbReference type="Pfam" id="PF09899"/>
    </source>
</evidence>
<dbReference type="EMBL" id="FWZT01000008">
    <property type="protein sequence ID" value="SMF24623.1"/>
    <property type="molecule type" value="Genomic_DNA"/>
</dbReference>
<reference evidence="3" key="1">
    <citation type="submission" date="2017-04" db="EMBL/GenBank/DDBJ databases">
        <authorList>
            <person name="Varghese N."/>
            <person name="Submissions S."/>
        </authorList>
    </citation>
    <scope>NUCLEOTIDE SEQUENCE [LARGE SCALE GENOMIC DNA]</scope>
    <source>
        <strain evidence="3">RKEM611</strain>
    </source>
</reference>
<dbReference type="AlphaFoldDB" id="A0A1Y6BWG9"/>
<evidence type="ECO:0000313" key="2">
    <source>
        <dbReference type="EMBL" id="SMF24623.1"/>
    </source>
</evidence>
<keyword evidence="2" id="KW-0436">Ligase</keyword>
<dbReference type="GO" id="GO:0016874">
    <property type="term" value="F:ligase activity"/>
    <property type="evidence" value="ECO:0007669"/>
    <property type="project" value="UniProtKB-KW"/>
</dbReference>
<proteinExistence type="predicted"/>
<accession>A0A1Y6BWG9</accession>
<dbReference type="Proteomes" id="UP000192907">
    <property type="component" value="Unassembled WGS sequence"/>
</dbReference>
<gene>
    <name evidence="2" type="ORF">SAMN06296036_10823</name>
</gene>
<dbReference type="InterPro" id="IPR018667">
    <property type="entry name" value="DUF2126"/>
</dbReference>
<feature type="domain" description="DUF2126" evidence="1">
    <location>
        <begin position="2"/>
        <end position="572"/>
    </location>
</feature>
<organism evidence="2 3">
    <name type="scientific">Pseudobacteriovorax antillogorgiicola</name>
    <dbReference type="NCBI Taxonomy" id="1513793"/>
    <lineage>
        <taxon>Bacteria</taxon>
        <taxon>Pseudomonadati</taxon>
        <taxon>Bdellovibrionota</taxon>
        <taxon>Oligoflexia</taxon>
        <taxon>Oligoflexales</taxon>
        <taxon>Pseudobacteriovoracaceae</taxon>
        <taxon>Pseudobacteriovorax</taxon>
    </lineage>
</organism>
<protein>
    <submittedName>
        <fullName evidence="2">Putative amidoligase enzyme</fullName>
    </submittedName>
</protein>
<sequence>MLNAGDSPIGLRLPTQNLPFVSIDQIDADPTPTPLAPLEELDSWDKLAKAAKKRREQSQKDSKYSYFESDPVGKVRTALCLEVRDGVLYVFLPPISLIEPFLDQICSLELVAQETSTRICIEGYPPPHDLRIDSFKITPDPGVIEVNVPPSKTWVELSQLTSHVYEQARLSRLTAEKFLIDGQRVGTGGGNHIVLGGETPADSPFLRRPDLLRSLLTFWQNHPSLSYLFSSLFIGPTSQAPRIDEARHDSLYELELAFSNMPPANETMPYWLIDRVFRNILVDMTGNTHRTEFCIDKLFTPDSETGRLGLVEMRGFEMPPHPQMSLVQALFIRACIAKFWQKPCVEKLVRWHNQLHDRFMLPYYVWSDFEDVVAQINRDGYPIQLDWFRAHFEFRFPIIGQINVQGIHIEFRVALEPWHVLGEESYQGTVSRAVDSSVQRLQVMVSGDMRPHHVLSCNRKEVPLQRCNEEGTYVAGVRYKAWRPPHGLHPTVPVHTPLVFDLVDSRCQQSLGSCTIHAAHPGGRNYDTLPVNENEAEGRRLARFQAMGQHVGEIFVEPKISRPEFPCTLDLRFS</sequence>
<dbReference type="Pfam" id="PF09899">
    <property type="entry name" value="DUF2126"/>
    <property type="match status" value="1"/>
</dbReference>
<keyword evidence="3" id="KW-1185">Reference proteome</keyword>
<dbReference type="STRING" id="1513793.SAMN06296036_10823"/>
<name>A0A1Y6BWG9_9BACT</name>